<dbReference type="InterPro" id="IPR039974">
    <property type="entry name" value="Splicing_factor_SLU7"/>
</dbReference>
<evidence type="ECO:0000256" key="1">
    <source>
        <dbReference type="ARBA" id="ARBA00004123"/>
    </source>
</evidence>
<dbReference type="InterPro" id="IPR021715">
    <property type="entry name" value="Slu7_dom"/>
</dbReference>
<dbReference type="GeneID" id="30014094"/>
<feature type="region of interest" description="Disordered" evidence="8">
    <location>
        <begin position="435"/>
        <end position="524"/>
    </location>
</feature>
<keyword evidence="3 7" id="KW-0507">mRNA processing</keyword>
<feature type="region of interest" description="Disordered" evidence="8">
    <location>
        <begin position="1"/>
        <end position="20"/>
    </location>
</feature>
<comment type="subunit">
    <text evidence="7">Associated with the spliceosome.</text>
</comment>
<comment type="similarity">
    <text evidence="2 7">Belongs to the SLU7 family.</text>
</comment>
<feature type="compositionally biased region" description="Basic and acidic residues" evidence="8">
    <location>
        <begin position="51"/>
        <end position="63"/>
    </location>
</feature>
<dbReference type="Proteomes" id="UP000078343">
    <property type="component" value="Unassembled WGS sequence"/>
</dbReference>
<comment type="function">
    <text evidence="7">Involved in pre-mRNA splicing.</text>
</comment>
<feature type="compositionally biased region" description="Basic and acidic residues" evidence="8">
    <location>
        <begin position="435"/>
        <end position="458"/>
    </location>
</feature>
<evidence type="ECO:0000256" key="4">
    <source>
        <dbReference type="ARBA" id="ARBA00022728"/>
    </source>
</evidence>
<dbReference type="EMBL" id="LVYI01000010">
    <property type="protein sequence ID" value="OAP55774.1"/>
    <property type="molecule type" value="Genomic_DNA"/>
</dbReference>
<keyword evidence="11" id="KW-1185">Reference proteome</keyword>
<evidence type="ECO:0000256" key="7">
    <source>
        <dbReference type="RuleBase" id="RU367071"/>
    </source>
</evidence>
<dbReference type="OrthoDB" id="249612at2759"/>
<feature type="domain" description="Pre-mRNA-splicing factor SLU7" evidence="9">
    <location>
        <begin position="117"/>
        <end position="372"/>
    </location>
</feature>
<proteinExistence type="inferred from homology"/>
<evidence type="ECO:0000256" key="8">
    <source>
        <dbReference type="SAM" id="MobiDB-lite"/>
    </source>
</evidence>
<feature type="region of interest" description="Disordered" evidence="8">
    <location>
        <begin position="152"/>
        <end position="190"/>
    </location>
</feature>
<evidence type="ECO:0000256" key="2">
    <source>
        <dbReference type="ARBA" id="ARBA00007203"/>
    </source>
</evidence>
<sequence>MAQQNKKPPGPDQTRNEYIPSFISKRPFWAETTHSDADYLEHQRLQSAPKDTLDKAKWYDRGKKQGPAATKFRKGACENCGALTHKTKECLSRPRKQGARWTGKDIQADEVVEDVQLGWDAKRDRWNGYDSREYSAVVKEYEELEAIKRAAAGQKDNGDGSGTPDLSDTQYGEETDMGRSQPTSTRQLRLREDTANYLKNLDLDSARYDPKTRSMDKSAAQVTDDADVDEGFIRPAATNDDAAEFERAQRYAWETQENNANLSQAKKLHLQANPTEGEILRKKQTQEAAEKKAAARRALLEKYGGDEYLLTEGGDNHQHHPAKKIKHHNVVANERYVEYDESGHIKGSERTVARSKYPEDIFQNNHTSVWGSWWKDFKWGYACCHSTVKNSYCTGEEGRQAWEASEGMRTGQSLLQIENVASDEHTTTARTVAVHDDASQRLRLEQDGEDIQKRKKELDEADTGGANSIPPPPPPQQASSKKRTLQELQSGISEEELESYKRNRMAADDPMANLLGKDELMEMR</sequence>
<keyword evidence="6 7" id="KW-0539">Nucleus</keyword>
<accession>A0A178Z7L6</accession>
<dbReference type="GO" id="GO:0030628">
    <property type="term" value="F:pre-mRNA 3'-splice site binding"/>
    <property type="evidence" value="ECO:0007669"/>
    <property type="project" value="UniProtKB-UniRule"/>
</dbReference>
<feature type="compositionally biased region" description="Basic and acidic residues" evidence="8">
    <location>
        <begin position="498"/>
        <end position="507"/>
    </location>
</feature>
<evidence type="ECO:0000256" key="6">
    <source>
        <dbReference type="ARBA" id="ARBA00023242"/>
    </source>
</evidence>
<protein>
    <recommendedName>
        <fullName evidence="7">Pre-mRNA-splicing factor SLU7</fullName>
    </recommendedName>
</protein>
<keyword evidence="4 7" id="KW-0747">Spliceosome</keyword>
<dbReference type="PANTHER" id="PTHR12942:SF2">
    <property type="entry name" value="PRE-MRNA-SPLICING FACTOR SLU7"/>
    <property type="match status" value="1"/>
</dbReference>
<evidence type="ECO:0000256" key="5">
    <source>
        <dbReference type="ARBA" id="ARBA00023187"/>
    </source>
</evidence>
<comment type="caution">
    <text evidence="10">The sequence shown here is derived from an EMBL/GenBank/DDBJ whole genome shotgun (WGS) entry which is preliminary data.</text>
</comment>
<dbReference type="PANTHER" id="PTHR12942">
    <property type="entry name" value="STEP II SPLICING FACTOR SLU7"/>
    <property type="match status" value="1"/>
</dbReference>
<dbReference type="GO" id="GO:0005681">
    <property type="term" value="C:spliceosomal complex"/>
    <property type="evidence" value="ECO:0007669"/>
    <property type="project" value="UniProtKB-UniRule"/>
</dbReference>
<keyword evidence="5 7" id="KW-0508">mRNA splicing</keyword>
<comment type="subcellular location">
    <subcellularLocation>
        <location evidence="1 7">Nucleus</location>
    </subcellularLocation>
</comment>
<evidence type="ECO:0000313" key="10">
    <source>
        <dbReference type="EMBL" id="OAP55774.1"/>
    </source>
</evidence>
<dbReference type="AlphaFoldDB" id="A0A178Z7L6"/>
<feature type="region of interest" description="Disordered" evidence="8">
    <location>
        <begin position="40"/>
        <end position="68"/>
    </location>
</feature>
<evidence type="ECO:0000256" key="3">
    <source>
        <dbReference type="ARBA" id="ARBA00022664"/>
    </source>
</evidence>
<evidence type="ECO:0000259" key="9">
    <source>
        <dbReference type="Pfam" id="PF11708"/>
    </source>
</evidence>
<dbReference type="GO" id="GO:0000398">
    <property type="term" value="P:mRNA splicing, via spliceosome"/>
    <property type="evidence" value="ECO:0007669"/>
    <property type="project" value="UniProtKB-UniRule"/>
</dbReference>
<organism evidence="10 11">
    <name type="scientific">Fonsecaea erecta</name>
    <dbReference type="NCBI Taxonomy" id="1367422"/>
    <lineage>
        <taxon>Eukaryota</taxon>
        <taxon>Fungi</taxon>
        <taxon>Dikarya</taxon>
        <taxon>Ascomycota</taxon>
        <taxon>Pezizomycotina</taxon>
        <taxon>Eurotiomycetes</taxon>
        <taxon>Chaetothyriomycetidae</taxon>
        <taxon>Chaetothyriales</taxon>
        <taxon>Herpotrichiellaceae</taxon>
        <taxon>Fonsecaea</taxon>
    </lineage>
</organism>
<dbReference type="RefSeq" id="XP_018689141.1">
    <property type="nucleotide sequence ID" value="XM_018841432.1"/>
</dbReference>
<name>A0A178Z7L6_9EURO</name>
<reference evidence="10 11" key="1">
    <citation type="submission" date="2016-04" db="EMBL/GenBank/DDBJ databases">
        <title>Draft genome of Fonsecaea erecta CBS 125763.</title>
        <authorList>
            <person name="Weiss V.A."/>
            <person name="Vicente V.A."/>
            <person name="Raittz R.T."/>
            <person name="Moreno L.F."/>
            <person name="De Souza E.M."/>
            <person name="Pedrosa F.O."/>
            <person name="Steffens M.B."/>
            <person name="Faoro H."/>
            <person name="Tadra-Sfeir M.Z."/>
            <person name="Najafzadeh M.J."/>
            <person name="Felipe M.S."/>
            <person name="Teixeira M."/>
            <person name="Sun J."/>
            <person name="Xi L."/>
            <person name="Gomes R."/>
            <person name="De Azevedo C.M."/>
            <person name="Salgado C.G."/>
            <person name="Da Silva M.B."/>
            <person name="Nascimento M.F."/>
            <person name="Queiroz-Telles F."/>
            <person name="Attili D.S."/>
            <person name="Gorbushina A."/>
        </authorList>
    </citation>
    <scope>NUCLEOTIDE SEQUENCE [LARGE SCALE GENOMIC DNA]</scope>
    <source>
        <strain evidence="10 11">CBS 125763</strain>
    </source>
</reference>
<gene>
    <name evidence="10" type="ORF">AYL99_09926</name>
</gene>
<evidence type="ECO:0000313" key="11">
    <source>
        <dbReference type="Proteomes" id="UP000078343"/>
    </source>
</evidence>
<dbReference type="STRING" id="1367422.A0A178Z7L6"/>
<dbReference type="Pfam" id="PF11708">
    <property type="entry name" value="Slu7"/>
    <property type="match status" value="1"/>
</dbReference>
<feature type="compositionally biased region" description="Polar residues" evidence="8">
    <location>
        <begin position="164"/>
        <end position="187"/>
    </location>
</feature>